<evidence type="ECO:0000313" key="1">
    <source>
        <dbReference type="EMBL" id="MPN16430.1"/>
    </source>
</evidence>
<comment type="caution">
    <text evidence="1">The sequence shown here is derived from an EMBL/GenBank/DDBJ whole genome shotgun (WGS) entry which is preliminary data.</text>
</comment>
<protein>
    <submittedName>
        <fullName evidence="1">Uncharacterized protein</fullName>
    </submittedName>
</protein>
<sequence>MKEPDINLKFNVSDIEETEKHVQEYYHQRIRRASSKVHINGWMKLTIDSREGH</sequence>
<reference evidence="1" key="1">
    <citation type="submission" date="2019-08" db="EMBL/GenBank/DDBJ databases">
        <authorList>
            <person name="Kucharzyk K."/>
            <person name="Murdoch R.W."/>
            <person name="Higgins S."/>
            <person name="Loffler F."/>
        </authorList>
    </citation>
    <scope>NUCLEOTIDE SEQUENCE</scope>
</reference>
<gene>
    <name evidence="1" type="ORF">SDC9_163770</name>
</gene>
<dbReference type="EMBL" id="VSSQ01063384">
    <property type="protein sequence ID" value="MPN16430.1"/>
    <property type="molecule type" value="Genomic_DNA"/>
</dbReference>
<organism evidence="1">
    <name type="scientific">bioreactor metagenome</name>
    <dbReference type="NCBI Taxonomy" id="1076179"/>
    <lineage>
        <taxon>unclassified sequences</taxon>
        <taxon>metagenomes</taxon>
        <taxon>ecological metagenomes</taxon>
    </lineage>
</organism>
<dbReference type="AlphaFoldDB" id="A0A645FRA9"/>
<accession>A0A645FRA9</accession>
<name>A0A645FRA9_9ZZZZ</name>
<proteinExistence type="predicted"/>